<evidence type="ECO:0000313" key="4">
    <source>
        <dbReference type="EMBL" id="KUJ07607.1"/>
    </source>
</evidence>
<feature type="transmembrane region" description="Helical" evidence="2">
    <location>
        <begin position="228"/>
        <end position="249"/>
    </location>
</feature>
<name>A0A132B7E8_MOLSC</name>
<feature type="chain" id="PRO_5007287934" description="Mid2 domain-containing protein" evidence="3">
    <location>
        <begin position="17"/>
        <end position="372"/>
    </location>
</feature>
<gene>
    <name evidence="4" type="ORF">LY89DRAFT_789672</name>
</gene>
<evidence type="ECO:0000256" key="1">
    <source>
        <dbReference type="SAM" id="MobiDB-lite"/>
    </source>
</evidence>
<sequence length="372" mass="38120">MLVFRVLFCSLATTQAFRLAQPVPQPDISKRVTYNGGWALGLSGSSCPSDAPVACSTQSGSVNPMCCPSGQTCSGDIRPYCCPTSVDCSNVVENVPVCANSTWNMYTQGGGNYFCCEPDQFGVLPLHGYAGICEPLDQTVASSLIATPASQVGGAAVTSVATETGGGGAANTMTVTSTLQNGGVTTITTAISGTATQTQGSASATGTGLNTPKGGGTATITLSRGAEIGIAIGAALVLIVGAIVLWRCVRAKKGRQTKMNNEGYAYQSGPAPMYSAVPNQGMQQQQQPYVVSPVQEYKTPVVGVMPQYGSPTPSPGSAGGYASPNSSPPPQFHQQQQQYGSSPQMQGRYEAPGGPVSPPVEAPNAWERGIDG</sequence>
<keyword evidence="5" id="KW-1185">Reference proteome</keyword>
<evidence type="ECO:0000313" key="5">
    <source>
        <dbReference type="Proteomes" id="UP000070700"/>
    </source>
</evidence>
<dbReference type="AlphaFoldDB" id="A0A132B7E8"/>
<dbReference type="InParanoid" id="A0A132B7E8"/>
<evidence type="ECO:0008006" key="6">
    <source>
        <dbReference type="Google" id="ProtNLM"/>
    </source>
</evidence>
<dbReference type="EMBL" id="KQ947439">
    <property type="protein sequence ID" value="KUJ07607.1"/>
    <property type="molecule type" value="Genomic_DNA"/>
</dbReference>
<dbReference type="RefSeq" id="XP_018061962.1">
    <property type="nucleotide sequence ID" value="XM_018223284.1"/>
</dbReference>
<accession>A0A132B7E8</accession>
<dbReference type="KEGG" id="psco:LY89DRAFT_789672"/>
<feature type="compositionally biased region" description="Low complexity" evidence="1">
    <location>
        <begin position="332"/>
        <end position="346"/>
    </location>
</feature>
<proteinExistence type="predicted"/>
<keyword evidence="2" id="KW-0812">Transmembrane</keyword>
<dbReference type="Proteomes" id="UP000070700">
    <property type="component" value="Unassembled WGS sequence"/>
</dbReference>
<feature type="region of interest" description="Disordered" evidence="1">
    <location>
        <begin position="305"/>
        <end position="372"/>
    </location>
</feature>
<dbReference type="GeneID" id="28833010"/>
<reference evidence="4 5" key="1">
    <citation type="submission" date="2015-10" db="EMBL/GenBank/DDBJ databases">
        <title>Full genome of DAOMC 229536 Phialocephala scopiformis, a fungal endophyte of spruce producing the potent anti-insectan compound rugulosin.</title>
        <authorList>
            <consortium name="DOE Joint Genome Institute"/>
            <person name="Walker A.K."/>
            <person name="Frasz S.L."/>
            <person name="Seifert K.A."/>
            <person name="Miller J.D."/>
            <person name="Mondo S.J."/>
            <person name="Labutti K."/>
            <person name="Lipzen A."/>
            <person name="Dockter R."/>
            <person name="Kennedy M."/>
            <person name="Grigoriev I.V."/>
            <person name="Spatafora J.W."/>
        </authorList>
    </citation>
    <scope>NUCLEOTIDE SEQUENCE [LARGE SCALE GENOMIC DNA]</scope>
    <source>
        <strain evidence="4 5">CBS 120377</strain>
    </source>
</reference>
<keyword evidence="2" id="KW-1133">Transmembrane helix</keyword>
<evidence type="ECO:0000256" key="2">
    <source>
        <dbReference type="SAM" id="Phobius"/>
    </source>
</evidence>
<protein>
    <recommendedName>
        <fullName evidence="6">Mid2 domain-containing protein</fullName>
    </recommendedName>
</protein>
<keyword evidence="2" id="KW-0472">Membrane</keyword>
<keyword evidence="3" id="KW-0732">Signal</keyword>
<feature type="signal peptide" evidence="3">
    <location>
        <begin position="1"/>
        <end position="16"/>
    </location>
</feature>
<evidence type="ECO:0000256" key="3">
    <source>
        <dbReference type="SAM" id="SignalP"/>
    </source>
</evidence>
<dbReference type="OrthoDB" id="4779287at2759"/>
<organism evidence="4 5">
    <name type="scientific">Mollisia scopiformis</name>
    <name type="common">Conifer needle endophyte fungus</name>
    <name type="synonym">Phialocephala scopiformis</name>
    <dbReference type="NCBI Taxonomy" id="149040"/>
    <lineage>
        <taxon>Eukaryota</taxon>
        <taxon>Fungi</taxon>
        <taxon>Dikarya</taxon>
        <taxon>Ascomycota</taxon>
        <taxon>Pezizomycotina</taxon>
        <taxon>Leotiomycetes</taxon>
        <taxon>Helotiales</taxon>
        <taxon>Mollisiaceae</taxon>
        <taxon>Mollisia</taxon>
    </lineage>
</organism>